<evidence type="ECO:0000256" key="2">
    <source>
        <dbReference type="SAM" id="SignalP"/>
    </source>
</evidence>
<comment type="caution">
    <text evidence="3">The sequence shown here is derived from an EMBL/GenBank/DDBJ whole genome shotgun (WGS) entry which is preliminary data.</text>
</comment>
<organism evidence="3 4">
    <name type="scientific">Streptomyces pyxinae</name>
    <dbReference type="NCBI Taxonomy" id="2970734"/>
    <lineage>
        <taxon>Bacteria</taxon>
        <taxon>Bacillati</taxon>
        <taxon>Actinomycetota</taxon>
        <taxon>Actinomycetes</taxon>
        <taxon>Kitasatosporales</taxon>
        <taxon>Streptomycetaceae</taxon>
        <taxon>Streptomyces</taxon>
    </lineage>
</organism>
<reference evidence="3" key="1">
    <citation type="submission" date="2022-08" db="EMBL/GenBank/DDBJ databases">
        <authorList>
            <person name="Somphong A."/>
            <person name="Phongsopitanun W."/>
        </authorList>
    </citation>
    <scope>NUCLEOTIDE SEQUENCE</scope>
    <source>
        <strain evidence="3">LP05-1</strain>
    </source>
</reference>
<keyword evidence="2" id="KW-0732">Signal</keyword>
<protein>
    <recommendedName>
        <fullName evidence="5">DUF3558 domain-containing protein</fullName>
    </recommendedName>
</protein>
<dbReference type="Proteomes" id="UP001431313">
    <property type="component" value="Unassembled WGS sequence"/>
</dbReference>
<proteinExistence type="predicted"/>
<evidence type="ECO:0000256" key="1">
    <source>
        <dbReference type="SAM" id="MobiDB-lite"/>
    </source>
</evidence>
<gene>
    <name evidence="3" type="ORF">NX801_25600</name>
</gene>
<evidence type="ECO:0000313" key="4">
    <source>
        <dbReference type="Proteomes" id="UP001431313"/>
    </source>
</evidence>
<accession>A0ABT2CNE7</accession>
<evidence type="ECO:0000313" key="3">
    <source>
        <dbReference type="EMBL" id="MCS0638963.1"/>
    </source>
</evidence>
<dbReference type="PROSITE" id="PS51257">
    <property type="entry name" value="PROKAR_LIPOPROTEIN"/>
    <property type="match status" value="1"/>
</dbReference>
<evidence type="ECO:0008006" key="5">
    <source>
        <dbReference type="Google" id="ProtNLM"/>
    </source>
</evidence>
<sequence>MKLRAAFIAITALTLAATSACGGSDGDAGSAGPVGPRKTGGTNLCTAVPPEKPAERLGVPQLTHDDGNEAGGQTKCGWKAPVDGDGGVPARADAYLGFGTASSVAGVRARRRPGPDSKACTVSVALSGTTAPATDADTTDPALEVWFSNPGADSDQQVCDAAGRLAETLLHALPKA</sequence>
<feature type="chain" id="PRO_5047529659" description="DUF3558 domain-containing protein" evidence="2">
    <location>
        <begin position="23"/>
        <end position="176"/>
    </location>
</feature>
<feature type="region of interest" description="Disordered" evidence="1">
    <location>
        <begin position="24"/>
        <end position="44"/>
    </location>
</feature>
<dbReference type="RefSeq" id="WP_258790270.1">
    <property type="nucleotide sequence ID" value="NZ_JANUGQ010000028.1"/>
</dbReference>
<feature type="signal peptide" evidence="2">
    <location>
        <begin position="1"/>
        <end position="22"/>
    </location>
</feature>
<name>A0ABT2CNE7_9ACTN</name>
<dbReference type="EMBL" id="JANUGQ010000028">
    <property type="protein sequence ID" value="MCS0638963.1"/>
    <property type="molecule type" value="Genomic_DNA"/>
</dbReference>
<keyword evidence="4" id="KW-1185">Reference proteome</keyword>